<sequence length="878" mass="96297">MCILCVVQRWSRRAIGMLPWLVIPLILLWAVSQLLPPGLRFEITSPRLACVAVLLGTIFWYEILLPQLSVYRALRRARIREQQLSFAVEVQKLRKTATRRCRNCLAPYRDQNPGGGKFMCSYCGHLSKRPILDLPGPPGRSGVLGNLIGKNGWFWNLECSAQGGGHWDGHGSHASRHWAGGVEEQGSEEEACSRGAVFTWRLLSSFFSFTSRFCGKVMKLGSLVEDGVSGAEHKGSSKGIEHVGQGSKGEKARRKAEEKRLARLEKEMLEEEERKQREEVARLIEERRKLRDEQMEEANKERLKVLALDGSRGGGKEESDKRRRSRKKEKDKNSSKSNSDGEDHDSRVDKEAERKREFERKNDHAKQDSCRNQRMHAEVASGVVGAAHKSKYFDGVKGASLSSSRSSNGWTLFGKNSHSVTVPGSRSNKPVVGNVDKGQRKDAGAVVHASGEPSSNGDSGTSGNACPRPVALDPTQTSTPKKAWHQLFARPSLRPSPEENVGKKVDQTGNPEGKSSDLADGRSPSQPSTKQMLFEQSLALTNDPSTNGSLSNIPSSPTVSESRVPLSRELGHNSRTEKELFQDPCFVPDPASMIGSISESRDNHSAGSGSDFKDDFISDSKSRSLRKVCDSTDVKRPSPIESPLSKLWMSKGRHTGSGSGSGSCSPNLQDPSALPEGESKNVNEQGTWQMWSSSLCKDGLDLVGGPASWLSALEQDRVTPDAITRPPAENPVTSVGVMEKNILRSTFKHSDSVCTGNPGDDGLVSPFTAKDPWFSPLHSFPGDGENHFPHPRFHGGVAQEETFGSPNIYASGLPLDQSQAYYCPGNWAAAWRKNVGIPNPVRPPHLGRFFLPASMYSQPLPARSLQGTRQQDGTLRRL</sequence>
<organism evidence="3 4">
    <name type="scientific">Spirodela intermedia</name>
    <name type="common">Intermediate duckweed</name>
    <dbReference type="NCBI Taxonomy" id="51605"/>
    <lineage>
        <taxon>Eukaryota</taxon>
        <taxon>Viridiplantae</taxon>
        <taxon>Streptophyta</taxon>
        <taxon>Embryophyta</taxon>
        <taxon>Tracheophyta</taxon>
        <taxon>Spermatophyta</taxon>
        <taxon>Magnoliopsida</taxon>
        <taxon>Liliopsida</taxon>
        <taxon>Araceae</taxon>
        <taxon>Lemnoideae</taxon>
        <taxon>Spirodela</taxon>
    </lineage>
</organism>
<reference evidence="3" key="1">
    <citation type="submission" date="2020-02" db="EMBL/GenBank/DDBJ databases">
        <authorList>
            <person name="Scholz U."/>
            <person name="Mascher M."/>
            <person name="Fiebig A."/>
        </authorList>
    </citation>
    <scope>NUCLEOTIDE SEQUENCE</scope>
</reference>
<evidence type="ECO:0000256" key="1">
    <source>
        <dbReference type="SAM" id="MobiDB-lite"/>
    </source>
</evidence>
<proteinExistence type="predicted"/>
<feature type="compositionally biased region" description="Basic and acidic residues" evidence="1">
    <location>
        <begin position="496"/>
        <end position="506"/>
    </location>
</feature>
<dbReference type="EMBL" id="LR746266">
    <property type="protein sequence ID" value="CAA7392924.1"/>
    <property type="molecule type" value="Genomic_DNA"/>
</dbReference>
<keyword evidence="2" id="KW-1133">Transmembrane helix</keyword>
<feature type="compositionally biased region" description="Polar residues" evidence="1">
    <location>
        <begin position="538"/>
        <end position="561"/>
    </location>
</feature>
<dbReference type="AlphaFoldDB" id="A0A7I8K7J8"/>
<protein>
    <submittedName>
        <fullName evidence="3">Uncharacterized protein</fullName>
    </submittedName>
</protein>
<feature type="compositionally biased region" description="Basic and acidic residues" evidence="1">
    <location>
        <begin position="611"/>
        <end position="638"/>
    </location>
</feature>
<evidence type="ECO:0000313" key="3">
    <source>
        <dbReference type="EMBL" id="CAA7392924.1"/>
    </source>
</evidence>
<feature type="region of interest" description="Disordered" evidence="1">
    <location>
        <begin position="396"/>
        <end position="680"/>
    </location>
</feature>
<feature type="region of interest" description="Disordered" evidence="1">
    <location>
        <begin position="303"/>
        <end position="376"/>
    </location>
</feature>
<feature type="compositionally biased region" description="Polar residues" evidence="1">
    <location>
        <begin position="408"/>
        <end position="428"/>
    </location>
</feature>
<feature type="transmembrane region" description="Helical" evidence="2">
    <location>
        <begin position="17"/>
        <end position="36"/>
    </location>
</feature>
<feature type="compositionally biased region" description="Basic and acidic residues" evidence="1">
    <location>
        <begin position="569"/>
        <end position="581"/>
    </location>
</feature>
<evidence type="ECO:0000313" key="4">
    <source>
        <dbReference type="Proteomes" id="UP000663760"/>
    </source>
</evidence>
<keyword evidence="4" id="KW-1185">Reference proteome</keyword>
<dbReference type="Proteomes" id="UP000663760">
    <property type="component" value="Chromosome 3"/>
</dbReference>
<accession>A0A7I8K7J8</accession>
<feature type="compositionally biased region" description="Polar residues" evidence="1">
    <location>
        <begin position="452"/>
        <end position="464"/>
    </location>
</feature>
<keyword evidence="2" id="KW-0812">Transmembrane</keyword>
<feature type="region of interest" description="Disordered" evidence="1">
    <location>
        <begin position="228"/>
        <end position="259"/>
    </location>
</feature>
<keyword evidence="2" id="KW-0472">Membrane</keyword>
<feature type="compositionally biased region" description="Basic and acidic residues" evidence="1">
    <location>
        <begin position="231"/>
        <end position="241"/>
    </location>
</feature>
<name>A0A7I8K7J8_SPIIN</name>
<feature type="compositionally biased region" description="Basic and acidic residues" evidence="1">
    <location>
        <begin position="328"/>
        <end position="376"/>
    </location>
</feature>
<gene>
    <name evidence="3" type="ORF">SI8410_03003755</name>
</gene>
<evidence type="ECO:0000256" key="2">
    <source>
        <dbReference type="SAM" id="Phobius"/>
    </source>
</evidence>
<dbReference type="OrthoDB" id="629492at2759"/>